<keyword evidence="4" id="KW-0288">FMN</keyword>
<comment type="cofactor">
    <cofactor evidence="1">
        <name>FMN</name>
        <dbReference type="ChEBI" id="CHEBI:58210"/>
    </cofactor>
</comment>
<keyword evidence="3" id="KW-0285">Flavoprotein</keyword>
<dbReference type="Gene3D" id="3.40.109.10">
    <property type="entry name" value="NADH Oxidase"/>
    <property type="match status" value="1"/>
</dbReference>
<accession>M9RKE4</accession>
<reference evidence="8 9" key="1">
    <citation type="journal article" date="2013" name="PLoS ONE">
        <title>Poles Apart: Arctic and Antarctic Octadecabacter strains Share High Genome Plasticity and a New Type of Xanthorhodopsin.</title>
        <authorList>
            <person name="Vollmers J."/>
            <person name="Voget S."/>
            <person name="Dietrich S."/>
            <person name="Gollnow K."/>
            <person name="Smits M."/>
            <person name="Meyer K."/>
            <person name="Brinkhoff T."/>
            <person name="Simon M."/>
            <person name="Daniel R."/>
        </authorList>
    </citation>
    <scope>NUCLEOTIDE SEQUENCE [LARGE SCALE GENOMIC DNA]</scope>
    <source>
        <strain evidence="8 9">238</strain>
    </source>
</reference>
<dbReference type="EMBL" id="CP003742">
    <property type="protein sequence ID" value="AGI73039.1"/>
    <property type="molecule type" value="Genomic_DNA"/>
</dbReference>
<evidence type="ECO:0000256" key="6">
    <source>
        <dbReference type="ARBA" id="ARBA00023002"/>
    </source>
</evidence>
<evidence type="ECO:0000313" key="8">
    <source>
        <dbReference type="EMBL" id="AGI73039.1"/>
    </source>
</evidence>
<proteinExistence type="inferred from homology"/>
<dbReference type="HOGENOM" id="CLU_070764_4_1_5"/>
<dbReference type="PANTHER" id="PTHR43673:SF2">
    <property type="entry name" value="NITROREDUCTASE"/>
    <property type="match status" value="1"/>
</dbReference>
<dbReference type="InterPro" id="IPR029479">
    <property type="entry name" value="Nitroreductase"/>
</dbReference>
<evidence type="ECO:0000256" key="1">
    <source>
        <dbReference type="ARBA" id="ARBA00001917"/>
    </source>
</evidence>
<keyword evidence="6" id="KW-0560">Oxidoreductase</keyword>
<dbReference type="PANTHER" id="PTHR43673">
    <property type="entry name" value="NAD(P)H NITROREDUCTASE YDGI-RELATED"/>
    <property type="match status" value="1"/>
</dbReference>
<dbReference type="STRING" id="391616.OA238_c30300"/>
<evidence type="ECO:0000313" key="9">
    <source>
        <dbReference type="Proteomes" id="UP000004688"/>
    </source>
</evidence>
<gene>
    <name evidence="8" type="ORF">OA238_c30300</name>
</gene>
<sequence>MLDSNSNSLPDDLCDALQWRYAVKKMDPSKSVSEDKIAALLDAIQYAPTSSGTQPFKVFVITNDDLRTKIRAASFDQSQVTDASHLLVFAAWDNYTDARIDSVVDHHAEERPGTREMLEGYYGNLKGMYLPRTAETNFEHAARQAYIALGFGMLTAAQMRVDTTPMEGFDPSAVDDILGLGDKNLRSVCMLAVGTRDAANDWLAPMKKVRKTDDVLFERID</sequence>
<feature type="domain" description="Nitroreductase" evidence="7">
    <location>
        <begin position="18"/>
        <end position="194"/>
    </location>
</feature>
<dbReference type="CDD" id="cd02149">
    <property type="entry name" value="NfsB-like"/>
    <property type="match status" value="1"/>
</dbReference>
<dbReference type="InterPro" id="IPR033878">
    <property type="entry name" value="NfsB-like"/>
</dbReference>
<protein>
    <submittedName>
        <fullName evidence="8">Putative nitroreductase</fullName>
    </submittedName>
</protein>
<keyword evidence="5" id="KW-0521">NADP</keyword>
<dbReference type="Pfam" id="PF00881">
    <property type="entry name" value="Nitroreductase"/>
    <property type="match status" value="1"/>
</dbReference>
<organism evidence="8 9">
    <name type="scientific">Octadecabacter arcticus 238</name>
    <dbReference type="NCBI Taxonomy" id="391616"/>
    <lineage>
        <taxon>Bacteria</taxon>
        <taxon>Pseudomonadati</taxon>
        <taxon>Pseudomonadota</taxon>
        <taxon>Alphaproteobacteria</taxon>
        <taxon>Rhodobacterales</taxon>
        <taxon>Roseobacteraceae</taxon>
        <taxon>Octadecabacter</taxon>
    </lineage>
</organism>
<evidence type="ECO:0000259" key="7">
    <source>
        <dbReference type="Pfam" id="PF00881"/>
    </source>
</evidence>
<comment type="similarity">
    <text evidence="2">Belongs to the nitroreductase family.</text>
</comment>
<evidence type="ECO:0000256" key="2">
    <source>
        <dbReference type="ARBA" id="ARBA00007118"/>
    </source>
</evidence>
<dbReference type="AlphaFoldDB" id="M9RKE4"/>
<dbReference type="Proteomes" id="UP000004688">
    <property type="component" value="Chromosome"/>
</dbReference>
<keyword evidence="9" id="KW-1185">Reference proteome</keyword>
<evidence type="ECO:0000256" key="5">
    <source>
        <dbReference type="ARBA" id="ARBA00022857"/>
    </source>
</evidence>
<dbReference type="InterPro" id="IPR000415">
    <property type="entry name" value="Nitroreductase-like"/>
</dbReference>
<dbReference type="RefSeq" id="WP_015496067.1">
    <property type="nucleotide sequence ID" value="NC_020908.1"/>
</dbReference>
<evidence type="ECO:0000256" key="3">
    <source>
        <dbReference type="ARBA" id="ARBA00022630"/>
    </source>
</evidence>
<dbReference type="GO" id="GO:0016491">
    <property type="term" value="F:oxidoreductase activity"/>
    <property type="evidence" value="ECO:0007669"/>
    <property type="project" value="UniProtKB-KW"/>
</dbReference>
<dbReference type="OrthoDB" id="9809288at2"/>
<evidence type="ECO:0000256" key="4">
    <source>
        <dbReference type="ARBA" id="ARBA00022643"/>
    </source>
</evidence>
<dbReference type="SUPFAM" id="SSF55469">
    <property type="entry name" value="FMN-dependent nitroreductase-like"/>
    <property type="match status" value="1"/>
</dbReference>
<dbReference type="eggNOG" id="COG0778">
    <property type="taxonomic scope" value="Bacteria"/>
</dbReference>
<name>M9RKE4_9RHOB</name>
<dbReference type="KEGG" id="oar:OA238_c30300"/>